<evidence type="ECO:0000313" key="3">
    <source>
        <dbReference type="WBParaSite" id="BPAG_0000351001-mRNA-1"/>
    </source>
</evidence>
<keyword evidence="2" id="KW-1185">Reference proteome</keyword>
<dbReference type="EMBL" id="UZAD01001020">
    <property type="protein sequence ID" value="VDN84666.1"/>
    <property type="molecule type" value="Genomic_DNA"/>
</dbReference>
<dbReference type="WBParaSite" id="BPAG_0000351001-mRNA-1">
    <property type="protein sequence ID" value="BPAG_0000351001-mRNA-1"/>
    <property type="gene ID" value="BPAG_0000351001"/>
</dbReference>
<sequence>MELYWLRNELARMESHSLRNGLVNKVWSYIAYVTDLARMELRSLHNGLARMELHWLRNGLAKYGVTLPT</sequence>
<organism evidence="3">
    <name type="scientific">Brugia pahangi</name>
    <name type="common">Filarial nematode worm</name>
    <dbReference type="NCBI Taxonomy" id="6280"/>
    <lineage>
        <taxon>Eukaryota</taxon>
        <taxon>Metazoa</taxon>
        <taxon>Ecdysozoa</taxon>
        <taxon>Nematoda</taxon>
        <taxon>Chromadorea</taxon>
        <taxon>Rhabditida</taxon>
        <taxon>Spirurina</taxon>
        <taxon>Spiruromorpha</taxon>
        <taxon>Filarioidea</taxon>
        <taxon>Onchocercidae</taxon>
        <taxon>Brugia</taxon>
    </lineage>
</organism>
<proteinExistence type="predicted"/>
<dbReference type="AlphaFoldDB" id="A0A0N4T5M9"/>
<accession>A0A0N4T5M9</accession>
<name>A0A0N4T5M9_BRUPA</name>
<dbReference type="Proteomes" id="UP000278627">
    <property type="component" value="Unassembled WGS sequence"/>
</dbReference>
<protein>
    <submittedName>
        <fullName evidence="3">Transposase</fullName>
    </submittedName>
</protein>
<gene>
    <name evidence="1" type="ORF">BPAG_LOCUS3480</name>
</gene>
<evidence type="ECO:0000313" key="1">
    <source>
        <dbReference type="EMBL" id="VDN84666.1"/>
    </source>
</evidence>
<evidence type="ECO:0000313" key="2">
    <source>
        <dbReference type="Proteomes" id="UP000278627"/>
    </source>
</evidence>
<reference evidence="1 2" key="2">
    <citation type="submission" date="2018-11" db="EMBL/GenBank/DDBJ databases">
        <authorList>
            <consortium name="Pathogen Informatics"/>
        </authorList>
    </citation>
    <scope>NUCLEOTIDE SEQUENCE [LARGE SCALE GENOMIC DNA]</scope>
</reference>
<reference evidence="3" key="1">
    <citation type="submission" date="2017-02" db="UniProtKB">
        <authorList>
            <consortium name="WormBaseParasite"/>
        </authorList>
    </citation>
    <scope>IDENTIFICATION</scope>
</reference>